<evidence type="ECO:0000313" key="6">
    <source>
        <dbReference type="EMBL" id="AXY22659.1"/>
    </source>
</evidence>
<dbReference type="GO" id="GO:0008610">
    <property type="term" value="P:lipid biosynthetic process"/>
    <property type="evidence" value="ECO:0007669"/>
    <property type="project" value="InterPro"/>
</dbReference>
<dbReference type="CDD" id="cd02440">
    <property type="entry name" value="AdoMet_MTases"/>
    <property type="match status" value="1"/>
</dbReference>
<dbReference type="Proteomes" id="UP000264120">
    <property type="component" value="Chromosome"/>
</dbReference>
<dbReference type="KEGG" id="ksc:CD178_01898"/>
<keyword evidence="3 6" id="KW-0808">Transferase</keyword>
<sequence length="424" mass="48254">MASVLLDRAFAHFITVGRLDVYYPGGDRRVYTGQPGPHAAMWIADPATCRALLLDPALKVGEAYMAGHLRPVDCSLYELLHVLMLNVMRRSPAGERFFSSLRYMARKWLQNNTLRRARRNVAHHYDLDSRLYRLFLDEDMQYSCGYFPTGYETLAQAQAAKKHHLAAKLHLTRPGMSVLDVGCGWGGMALTLGRDYGAQVTGITLSVEQLHIARRRAREAGLDDRVRFELLDYRAVRRQYDRIISIGMFEHVGVAHYGSFFSTMRQALKPRGVMVLHSIGRVEGPNVTNPWIDRYIFPGGYSPAVSEAVGAVERAGLWLTDCEIWRLHYARTIAHWRSRFATQRAAIARMYDERFCRMFEFYLCVSELAFCVQGHLNFQLQLTREIDAVPLARDYMLGHEPVEQQVSCPVMEPVSYAGAAVLRA</sequence>
<dbReference type="PIRSF" id="PIRSF003085">
    <property type="entry name" value="CMAS"/>
    <property type="match status" value="1"/>
</dbReference>
<reference evidence="6 7" key="1">
    <citation type="submission" date="2017-08" db="EMBL/GenBank/DDBJ databases">
        <title>Complete genome sequence of Gluconacetobacter saccharivorans CV1 isolated from Fermented Vinegar.</title>
        <authorList>
            <person name="Kim S.-Y."/>
        </authorList>
    </citation>
    <scope>NUCLEOTIDE SEQUENCE [LARGE SCALE GENOMIC DNA]</scope>
    <source>
        <strain evidence="6 7">CV1</strain>
    </source>
</reference>
<evidence type="ECO:0000313" key="7">
    <source>
        <dbReference type="Proteomes" id="UP000264120"/>
    </source>
</evidence>
<dbReference type="PANTHER" id="PTHR43667:SF1">
    <property type="entry name" value="CYCLOPROPANE-FATTY-ACYL-PHOSPHOLIPID SYNTHASE"/>
    <property type="match status" value="1"/>
</dbReference>
<keyword evidence="7" id="KW-1185">Reference proteome</keyword>
<dbReference type="InterPro" id="IPR003333">
    <property type="entry name" value="CMAS"/>
</dbReference>
<dbReference type="GO" id="GO:0008825">
    <property type="term" value="F:cyclopropane-fatty-acyl-phospholipid synthase activity"/>
    <property type="evidence" value="ECO:0007669"/>
    <property type="project" value="UniProtKB-EC"/>
</dbReference>
<evidence type="ECO:0000256" key="1">
    <source>
        <dbReference type="ARBA" id="ARBA00010815"/>
    </source>
</evidence>
<dbReference type="GO" id="GO:0032259">
    <property type="term" value="P:methylation"/>
    <property type="evidence" value="ECO:0007669"/>
    <property type="project" value="UniProtKB-KW"/>
</dbReference>
<keyword evidence="5" id="KW-0443">Lipid metabolism</keyword>
<protein>
    <submittedName>
        <fullName evidence="6">Cyclopropane-fatty-acyl-phospholipid synthase</fullName>
        <ecNumber evidence="6">2.1.1.79</ecNumber>
    </submittedName>
</protein>
<dbReference type="InterPro" id="IPR050723">
    <property type="entry name" value="CFA/CMAS"/>
</dbReference>
<keyword evidence="2 6" id="KW-0489">Methyltransferase</keyword>
<evidence type="ECO:0000256" key="2">
    <source>
        <dbReference type="ARBA" id="ARBA00022603"/>
    </source>
</evidence>
<evidence type="ECO:0000256" key="4">
    <source>
        <dbReference type="ARBA" id="ARBA00022691"/>
    </source>
</evidence>
<evidence type="ECO:0000256" key="3">
    <source>
        <dbReference type="ARBA" id="ARBA00022679"/>
    </source>
</evidence>
<name>A0A347WCR6_9PROT</name>
<accession>A0A347WCR6</accession>
<organism evidence="6 7">
    <name type="scientific">Komagataeibacter saccharivorans</name>
    <dbReference type="NCBI Taxonomy" id="265959"/>
    <lineage>
        <taxon>Bacteria</taxon>
        <taxon>Pseudomonadati</taxon>
        <taxon>Pseudomonadota</taxon>
        <taxon>Alphaproteobacteria</taxon>
        <taxon>Acetobacterales</taxon>
        <taxon>Acetobacteraceae</taxon>
        <taxon>Komagataeibacter</taxon>
    </lineage>
</organism>
<dbReference type="SUPFAM" id="SSF53335">
    <property type="entry name" value="S-adenosyl-L-methionine-dependent methyltransferases"/>
    <property type="match status" value="1"/>
</dbReference>
<dbReference type="RefSeq" id="WP_118962960.1">
    <property type="nucleotide sequence ID" value="NZ_CP023036.1"/>
</dbReference>
<dbReference type="PANTHER" id="PTHR43667">
    <property type="entry name" value="CYCLOPROPANE-FATTY-ACYL-PHOSPHOLIPID SYNTHASE"/>
    <property type="match status" value="1"/>
</dbReference>
<dbReference type="OrthoDB" id="9782855at2"/>
<dbReference type="Pfam" id="PF02353">
    <property type="entry name" value="CMAS"/>
    <property type="match status" value="1"/>
</dbReference>
<gene>
    <name evidence="6" type="primary">cfa</name>
    <name evidence="6" type="ORF">CD178_01898</name>
</gene>
<proteinExistence type="inferred from homology"/>
<dbReference type="EMBL" id="CP023036">
    <property type="protein sequence ID" value="AXY22659.1"/>
    <property type="molecule type" value="Genomic_DNA"/>
</dbReference>
<evidence type="ECO:0000256" key="5">
    <source>
        <dbReference type="ARBA" id="ARBA00023098"/>
    </source>
</evidence>
<dbReference type="AlphaFoldDB" id="A0A347WCR6"/>
<comment type="similarity">
    <text evidence="1">Belongs to the CFA/CMAS family.</text>
</comment>
<dbReference type="EC" id="2.1.1.79" evidence="6"/>
<dbReference type="Gene3D" id="3.40.50.150">
    <property type="entry name" value="Vaccinia Virus protein VP39"/>
    <property type="match status" value="1"/>
</dbReference>
<keyword evidence="4" id="KW-0949">S-adenosyl-L-methionine</keyword>
<dbReference type="InterPro" id="IPR029063">
    <property type="entry name" value="SAM-dependent_MTases_sf"/>
</dbReference>